<evidence type="ECO:0000313" key="2">
    <source>
        <dbReference type="Proteomes" id="UP000000862"/>
    </source>
</evidence>
<protein>
    <submittedName>
        <fullName evidence="1">Uncharacterized protein</fullName>
    </submittedName>
</protein>
<gene>
    <name evidence="1" type="primary">a300R</name>
</gene>
<dbReference type="PIR" id="T17797">
    <property type="entry name" value="T17797"/>
</dbReference>
<dbReference type="Proteomes" id="UP000000862">
    <property type="component" value="Segment"/>
</dbReference>
<proteinExistence type="predicted"/>
<reference evidence="1 2" key="5">
    <citation type="journal article" date="1997" name="Virology">
        <title>Analysis of 74 kb of DNA located at the right end of the 330-kb chlorella virus PBCV-1 genome.</title>
        <authorList>
            <person name="Li Y."/>
            <person name="Lu Z."/>
            <person name="Sun L."/>
            <person name="Ropp S."/>
            <person name="Kutish G.F."/>
            <person name="Rock D.L."/>
            <person name="Van Etten J.L."/>
        </authorList>
    </citation>
    <scope>NUCLEOTIDE SEQUENCE [LARGE SCALE GENOMIC DNA]</scope>
</reference>
<reference evidence="1 2" key="2">
    <citation type="journal article" date="1995" name="Virology">
        <title>Analysis of 43 kb of the Chlorella virus PBCV-1 330-kb genome: map positions 45 to 88.</title>
        <authorList>
            <person name="Li Y."/>
            <person name="Lu Z."/>
            <person name="Burbank D.E."/>
            <person name="Kutish G.F."/>
            <person name="Rock D.L."/>
            <person name="Van Etten J.L."/>
        </authorList>
    </citation>
    <scope>NUCLEOTIDE SEQUENCE [LARGE SCALE GENOMIC DNA]</scope>
</reference>
<name>Q84616_PBCV1</name>
<keyword evidence="2" id="KW-1185">Reference proteome</keyword>
<reference evidence="1 2" key="4">
    <citation type="journal article" date="1996" name="Virology">
        <title>Analysis of 76 kb of the chlorella virus PBCV-1 330-kb genome: map positions 182 to 258.</title>
        <authorList>
            <person name="Kutish G.F."/>
            <person name="Li Y."/>
            <person name="Lu Z."/>
            <person name="Furuta M."/>
            <person name="Rock D.L."/>
            <person name="Van Etten J.L."/>
        </authorList>
    </citation>
    <scope>NUCLEOTIDE SEQUENCE [LARGE SCALE GENOMIC DNA]</scope>
</reference>
<evidence type="ECO:0000313" key="1">
    <source>
        <dbReference type="EMBL" id="AAC96668.1"/>
    </source>
</evidence>
<reference evidence="1 2" key="6">
    <citation type="journal article" date="1999" name="Virology">
        <title>Chlorella virus PBCV-1 encodes a functional homospermidine synthase.</title>
        <authorList>
            <person name="Kaiser A."/>
            <person name="Vollmert M."/>
            <person name="Tholl D."/>
            <person name="Graves M.V."/>
            <person name="Gurnon J.R."/>
            <person name="Xing W."/>
            <person name="Lisec A.D."/>
            <person name="Nickerson K.W."/>
            <person name="Van Etten J.L."/>
        </authorList>
    </citation>
    <scope>NUCLEOTIDE SEQUENCE [LARGE SCALE GENOMIC DNA]</scope>
</reference>
<sequence length="76" mass="9009">MVFHKVKRVWYSDSVRSSYLDTPLVSPQTPETAKNFFYNAFCFGKFTSFEFYKGTLHKLGEHIDGFFGVSRHYYYS</sequence>
<reference evidence="1 2" key="8">
    <citation type="journal article" date="2010" name="J. Virol.">
        <title>Microarray analysis of Paramecium bursaria chlorella virus 1 transcription.</title>
        <authorList>
            <person name="Yanai-Balser G.M."/>
            <person name="Duncan G.A."/>
            <person name="Eudy J.D."/>
            <person name="Wang D."/>
            <person name="Li X."/>
            <person name="Agarkova I.V."/>
            <person name="Dunigan D.D."/>
            <person name="Van Etten J.L."/>
        </authorList>
    </citation>
    <scope>NUCLEOTIDE SEQUENCE [LARGE SCALE GENOMIC DNA]</scope>
</reference>
<dbReference type="EMBL" id="JF411744">
    <property type="protein sequence ID" value="AAC96668.1"/>
    <property type="molecule type" value="Genomic_DNA"/>
</dbReference>
<reference evidence="1 2" key="1">
    <citation type="journal article" date="1995" name="Virology">
        <title>Analysis of 45 kb of DNA located at the left end of the chlorella virus PBCV-1 genome.</title>
        <authorList>
            <person name="Lu Z."/>
            <person name="Li Y."/>
            <person name="Zhang Y."/>
            <person name="Kutish G.F."/>
            <person name="Rock D.L."/>
            <person name="Van Etten J.L."/>
        </authorList>
    </citation>
    <scope>NUCLEOTIDE SEQUENCE [LARGE SCALE GENOMIC DNA]</scope>
</reference>
<organism evidence="1 2">
    <name type="scientific">Paramecium bursaria Chlorella virus 1</name>
    <name type="common">PBCV-1</name>
    <dbReference type="NCBI Taxonomy" id="10506"/>
    <lineage>
        <taxon>Viruses</taxon>
        <taxon>Varidnaviria</taxon>
        <taxon>Bamfordvirae</taxon>
        <taxon>Nucleocytoviricota</taxon>
        <taxon>Megaviricetes</taxon>
        <taxon>Algavirales</taxon>
        <taxon>Phycodnaviridae</taxon>
        <taxon>Chlorovirus</taxon>
        <taxon>Chlorovirus vanettense</taxon>
    </lineage>
</organism>
<organismHost>
    <name type="scientific">Chlorella</name>
    <dbReference type="NCBI Taxonomy" id="3071"/>
</organismHost>
<accession>Q84616</accession>
<reference evidence="1 2" key="7">
    <citation type="journal article" date="2000" name="Virology">
        <title>Characterization of a beta-1,3-glucanase encoded by chlorella virus PBCV-1.</title>
        <authorList>
            <person name="Sun L."/>
            <person name="Gurnon J.R."/>
            <person name="Adams B.J."/>
            <person name="Graves M.V."/>
            <person name="Van Etten J.L."/>
        </authorList>
    </citation>
    <scope>NUCLEOTIDE SEQUENCE [LARGE SCALE GENOMIC DNA]</scope>
</reference>
<reference evidence="1 2" key="3">
    <citation type="journal article" date="1996" name="Virology">
        <title>Analysis of 94 kb of the chlorella virus PBCV-1 330-kb genome: map positions 88 to 182.</title>
        <authorList>
            <person name="Lu Z."/>
            <person name="Li Y."/>
            <person name="Que Q."/>
            <person name="Kutish G.F."/>
            <person name="Rock D.L."/>
            <person name="Van Etten J.L."/>
        </authorList>
    </citation>
    <scope>NUCLEOTIDE SEQUENCE [LARGE SCALE GENOMIC DNA]</scope>
</reference>
<dbReference type="GeneID" id="918343"/>
<dbReference type="RefSeq" id="NP_048654.1">
    <property type="nucleotide sequence ID" value="NC_000852.5"/>
</dbReference>
<dbReference type="KEGG" id="vg:918343"/>